<keyword evidence="3" id="KW-0378">Hydrolase</keyword>
<dbReference type="InterPro" id="IPR012020">
    <property type="entry name" value="ABHD4"/>
</dbReference>
<dbReference type="Gene3D" id="3.40.50.1820">
    <property type="entry name" value="alpha/beta hydrolase"/>
    <property type="match status" value="1"/>
</dbReference>
<dbReference type="RefSeq" id="WP_394823611.1">
    <property type="nucleotide sequence ID" value="NZ_CP089984.1"/>
</dbReference>
<dbReference type="GO" id="GO:0016787">
    <property type="term" value="F:hydrolase activity"/>
    <property type="evidence" value="ECO:0007669"/>
    <property type="project" value="UniProtKB-KW"/>
</dbReference>
<dbReference type="PANTHER" id="PTHR10794">
    <property type="entry name" value="ABHYDROLASE DOMAIN-CONTAINING PROTEIN"/>
    <property type="match status" value="1"/>
</dbReference>
<reference evidence="3 4" key="1">
    <citation type="submission" date="2021-12" db="EMBL/GenBank/DDBJ databases">
        <title>Discovery of the Pendulisporaceae a myxobacterial family with distinct sporulation behavior and unique specialized metabolism.</title>
        <authorList>
            <person name="Garcia R."/>
            <person name="Popoff A."/>
            <person name="Bader C.D."/>
            <person name="Loehr J."/>
            <person name="Walesch S."/>
            <person name="Walt C."/>
            <person name="Boldt J."/>
            <person name="Bunk B."/>
            <person name="Haeckl F.J.F.P.J."/>
            <person name="Gunesch A.P."/>
            <person name="Birkelbach J."/>
            <person name="Nuebel U."/>
            <person name="Pietschmann T."/>
            <person name="Bach T."/>
            <person name="Mueller R."/>
        </authorList>
    </citation>
    <scope>NUCLEOTIDE SEQUENCE [LARGE SCALE GENOMIC DNA]</scope>
    <source>
        <strain evidence="3 4">MSr11954</strain>
    </source>
</reference>
<dbReference type="InterPro" id="IPR050960">
    <property type="entry name" value="AB_hydrolase_4_sf"/>
</dbReference>
<evidence type="ECO:0000313" key="3">
    <source>
        <dbReference type="EMBL" id="WXB13994.1"/>
    </source>
</evidence>
<organism evidence="3 4">
    <name type="scientific">Pendulispora albinea</name>
    <dbReference type="NCBI Taxonomy" id="2741071"/>
    <lineage>
        <taxon>Bacteria</taxon>
        <taxon>Pseudomonadati</taxon>
        <taxon>Myxococcota</taxon>
        <taxon>Myxococcia</taxon>
        <taxon>Myxococcales</taxon>
        <taxon>Sorangiineae</taxon>
        <taxon>Pendulisporaceae</taxon>
        <taxon>Pendulispora</taxon>
    </lineage>
</organism>
<proteinExistence type="inferred from homology"/>
<protein>
    <submittedName>
        <fullName evidence="3">Alpha/beta fold hydrolase</fullName>
    </submittedName>
</protein>
<dbReference type="SUPFAM" id="SSF53474">
    <property type="entry name" value="alpha/beta-Hydrolases"/>
    <property type="match status" value="1"/>
</dbReference>
<feature type="domain" description="AB hydrolase-1" evidence="2">
    <location>
        <begin position="62"/>
        <end position="294"/>
    </location>
</feature>
<dbReference type="InterPro" id="IPR000073">
    <property type="entry name" value="AB_hydrolase_1"/>
</dbReference>
<evidence type="ECO:0000259" key="2">
    <source>
        <dbReference type="Pfam" id="PF12697"/>
    </source>
</evidence>
<keyword evidence="4" id="KW-1185">Reference proteome</keyword>
<evidence type="ECO:0000313" key="4">
    <source>
        <dbReference type="Proteomes" id="UP001370348"/>
    </source>
</evidence>
<name>A0ABZ2LWK2_9BACT</name>
<dbReference type="EMBL" id="CP089984">
    <property type="protein sequence ID" value="WXB13994.1"/>
    <property type="molecule type" value="Genomic_DNA"/>
</dbReference>
<comment type="similarity">
    <text evidence="1">Belongs to the AB hydrolase superfamily. AB hydrolase 4 family.</text>
</comment>
<dbReference type="InterPro" id="IPR029058">
    <property type="entry name" value="AB_hydrolase_fold"/>
</dbReference>
<sequence>MSLSGHYWTIAPVVHHVVRRPSAPPGSARWSTVVANEAFGEVRLSGLLSQPEGGASRDRALLIVIHGLGGTNESHYVIPAARAAHAIGLPCLRINLRGVAGGADDFYHAGLWQDVAAVVASPSLAEYTNIYILGYSMGGHVTLRYAAAEVDPRVRAVAAICAPLDLDSSAAAIDRPARALYRHHVLAGLKGMVAGVLRRRRQALPISFTSLLRITTLREWDRQVVAPRHGFASAEDYYARVSAGPKLGLLQRPTLLVQSEADPMVIPGTVRPALVGSPAQLDVRWIDRGGHVGFPSTLDLGERAPRGLERQVLAWLVRHGSAANAT</sequence>
<dbReference type="PIRSF" id="PIRSF005211">
    <property type="entry name" value="Ab_hydro_YheT"/>
    <property type="match status" value="1"/>
</dbReference>
<evidence type="ECO:0000256" key="1">
    <source>
        <dbReference type="ARBA" id="ARBA00010884"/>
    </source>
</evidence>
<dbReference type="Pfam" id="PF12697">
    <property type="entry name" value="Abhydrolase_6"/>
    <property type="match status" value="1"/>
</dbReference>
<accession>A0ABZ2LWK2</accession>
<dbReference type="Proteomes" id="UP001370348">
    <property type="component" value="Chromosome"/>
</dbReference>
<gene>
    <name evidence="3" type="ORF">LZC94_39965</name>
</gene>
<dbReference type="PANTHER" id="PTHR10794:SF94">
    <property type="entry name" value="ESTERASE YHET-RELATED"/>
    <property type="match status" value="1"/>
</dbReference>